<reference evidence="5" key="1">
    <citation type="journal article" date="2021" name="J Fungi (Basel)">
        <title>Virulence traits and population genomics of the black yeast Aureobasidium melanogenum.</title>
        <authorList>
            <person name="Cernosa A."/>
            <person name="Sun X."/>
            <person name="Gostincar C."/>
            <person name="Fang C."/>
            <person name="Gunde-Cimerman N."/>
            <person name="Song Z."/>
        </authorList>
    </citation>
    <scope>NUCLEOTIDE SEQUENCE</scope>
    <source>
        <strain evidence="5">EXF-9911</strain>
    </source>
</reference>
<dbReference type="GO" id="GO:0016787">
    <property type="term" value="F:hydrolase activity"/>
    <property type="evidence" value="ECO:0007669"/>
    <property type="project" value="UniProtKB-KW"/>
</dbReference>
<dbReference type="InterPro" id="IPR036928">
    <property type="entry name" value="AS_sf"/>
</dbReference>
<protein>
    <recommendedName>
        <fullName evidence="4">Amidase domain-containing protein</fullName>
    </recommendedName>
</protein>
<dbReference type="OrthoDB" id="566138at2759"/>
<feature type="compositionally biased region" description="Polar residues" evidence="3">
    <location>
        <begin position="610"/>
        <end position="619"/>
    </location>
</feature>
<dbReference type="Pfam" id="PF03571">
    <property type="entry name" value="Peptidase_M49"/>
    <property type="match status" value="1"/>
</dbReference>
<reference evidence="5" key="2">
    <citation type="submission" date="2021-08" db="EMBL/GenBank/DDBJ databases">
        <authorList>
            <person name="Gostincar C."/>
            <person name="Sun X."/>
            <person name="Song Z."/>
            <person name="Gunde-Cimerman N."/>
        </authorList>
    </citation>
    <scope>NUCLEOTIDE SEQUENCE</scope>
    <source>
        <strain evidence="5">EXF-9911</strain>
    </source>
</reference>
<dbReference type="InterPro" id="IPR011990">
    <property type="entry name" value="TPR-like_helical_dom_sf"/>
</dbReference>
<dbReference type="SUPFAM" id="SSF75304">
    <property type="entry name" value="Amidase signature (AS) enzymes"/>
    <property type="match status" value="1"/>
</dbReference>
<feature type="compositionally biased region" description="Low complexity" evidence="3">
    <location>
        <begin position="271"/>
        <end position="284"/>
    </location>
</feature>
<gene>
    <name evidence="5" type="ORF">KCU76_g1120</name>
</gene>
<dbReference type="Proteomes" id="UP000779574">
    <property type="component" value="Unassembled WGS sequence"/>
</dbReference>
<feature type="region of interest" description="Disordered" evidence="3">
    <location>
        <begin position="599"/>
        <end position="619"/>
    </location>
</feature>
<keyword evidence="1" id="KW-0479">Metal-binding</keyword>
<evidence type="ECO:0000313" key="5">
    <source>
        <dbReference type="EMBL" id="KAG9699926.1"/>
    </source>
</evidence>
<accession>A0A9P8JEE5</accession>
<dbReference type="InterPro" id="IPR039461">
    <property type="entry name" value="Peptidase_M49"/>
</dbReference>
<dbReference type="SUPFAM" id="SSF48452">
    <property type="entry name" value="TPR-like"/>
    <property type="match status" value="1"/>
</dbReference>
<dbReference type="Pfam" id="PF01425">
    <property type="entry name" value="Amidase"/>
    <property type="match status" value="1"/>
</dbReference>
<sequence length="619" mass="68541">MATSIEKCRASLVAAYLMDVSELVELFGYTDTSEVTAEELEGLEALQHYSVENKTWGQAHSRGSFGMLKQLLRNGNGCVRIDYDAQDSRLTVAVDRYLIESHSFVELRDVCTVNQAMIDDGYVNSPWPTVQRKNLGRCLVYLREYDEAELLLLKVTKEFESNETINWAMLAYAHFAYGVLQTFRGNYNEADILFTKAQNIWLGGDHTRMHSFHGGCMYRMGYVALRSGNYNAAVKHIHDSMGMSTPSGWSAVKGQVLSAYVKQKPRHDQGRTGPTQPGGSSSGSAVGVAAGYAPIALGTETDGSCMQPASRASLFSIKTTPGSIPLDGTWLGSSTFDNICPMAKSVGDLAAATEVLLTEAARKALPADGFSSSFVKNFHNMTLGFVDPTKWRLPDSLFAPDAKIRSEMDDAYFNARHNISIHGGTVIKDVFLISPSELKINGVSDISTVIGFELRRNIDRYLSELSESEVRNLPELIDWIEQHKEQELPEEAPDQDRLIKALKDVPSQEKYENAIAHMRKISREDGIDETMRKHGLDVVVMPTESAICSIASAAGYPIATMPLGYLSEYEKPFSLSIMARAGEEQVLFKFMSAWETIPPRRRTPSKSDVARSSEQNSLI</sequence>
<evidence type="ECO:0000256" key="1">
    <source>
        <dbReference type="ARBA" id="ARBA00022723"/>
    </source>
</evidence>
<evidence type="ECO:0000256" key="3">
    <source>
        <dbReference type="SAM" id="MobiDB-lite"/>
    </source>
</evidence>
<dbReference type="GO" id="GO:0046872">
    <property type="term" value="F:metal ion binding"/>
    <property type="evidence" value="ECO:0007669"/>
    <property type="project" value="UniProtKB-KW"/>
</dbReference>
<dbReference type="EMBL" id="JAHFXF010000024">
    <property type="protein sequence ID" value="KAG9699926.1"/>
    <property type="molecule type" value="Genomic_DNA"/>
</dbReference>
<evidence type="ECO:0000259" key="4">
    <source>
        <dbReference type="Pfam" id="PF01425"/>
    </source>
</evidence>
<evidence type="ECO:0000256" key="2">
    <source>
        <dbReference type="ARBA" id="ARBA00022801"/>
    </source>
</evidence>
<feature type="region of interest" description="Disordered" evidence="3">
    <location>
        <begin position="263"/>
        <end position="284"/>
    </location>
</feature>
<feature type="non-terminal residue" evidence="5">
    <location>
        <position position="1"/>
    </location>
</feature>
<dbReference type="InterPro" id="IPR023631">
    <property type="entry name" value="Amidase_dom"/>
</dbReference>
<dbReference type="PANTHER" id="PTHR42678:SF34">
    <property type="entry name" value="OS04G0183300 PROTEIN"/>
    <property type="match status" value="1"/>
</dbReference>
<name>A0A9P8JEE5_AURME</name>
<comment type="caution">
    <text evidence="5">The sequence shown here is derived from an EMBL/GenBank/DDBJ whole genome shotgun (WGS) entry which is preliminary data.</text>
</comment>
<keyword evidence="2" id="KW-0378">Hydrolase</keyword>
<dbReference type="PANTHER" id="PTHR42678">
    <property type="entry name" value="AMIDASE"/>
    <property type="match status" value="1"/>
</dbReference>
<dbReference type="Gene3D" id="3.90.1300.10">
    <property type="entry name" value="Amidase signature (AS) domain"/>
    <property type="match status" value="1"/>
</dbReference>
<feature type="domain" description="Amidase" evidence="4">
    <location>
        <begin position="276"/>
        <end position="544"/>
    </location>
</feature>
<proteinExistence type="predicted"/>
<organism evidence="5 6">
    <name type="scientific">Aureobasidium melanogenum</name>
    <name type="common">Aureobasidium pullulans var. melanogenum</name>
    <dbReference type="NCBI Taxonomy" id="46634"/>
    <lineage>
        <taxon>Eukaryota</taxon>
        <taxon>Fungi</taxon>
        <taxon>Dikarya</taxon>
        <taxon>Ascomycota</taxon>
        <taxon>Pezizomycotina</taxon>
        <taxon>Dothideomycetes</taxon>
        <taxon>Dothideomycetidae</taxon>
        <taxon>Dothideales</taxon>
        <taxon>Saccotheciaceae</taxon>
        <taxon>Aureobasidium</taxon>
    </lineage>
</organism>
<dbReference type="AlphaFoldDB" id="A0A9P8JEE5"/>
<evidence type="ECO:0000313" key="6">
    <source>
        <dbReference type="Proteomes" id="UP000779574"/>
    </source>
</evidence>
<dbReference type="Gene3D" id="1.25.40.10">
    <property type="entry name" value="Tetratricopeptide repeat domain"/>
    <property type="match status" value="1"/>
</dbReference>